<evidence type="ECO:0000256" key="1">
    <source>
        <dbReference type="ARBA" id="ARBA00007274"/>
    </source>
</evidence>
<evidence type="ECO:0000313" key="5">
    <source>
        <dbReference type="EMBL" id="MBO0663442.1"/>
    </source>
</evidence>
<dbReference type="GO" id="GO:0016746">
    <property type="term" value="F:acyltransferase activity"/>
    <property type="evidence" value="ECO:0007669"/>
    <property type="project" value="UniProtKB-KW"/>
</dbReference>
<dbReference type="InterPro" id="IPR011004">
    <property type="entry name" value="Trimer_LpxA-like_sf"/>
</dbReference>
<dbReference type="NCBIfam" id="TIGR03308">
    <property type="entry name" value="phn_thr-fam"/>
    <property type="match status" value="1"/>
</dbReference>
<keyword evidence="2" id="KW-0808">Transferase</keyword>
<evidence type="ECO:0000256" key="4">
    <source>
        <dbReference type="ARBA" id="ARBA00023315"/>
    </source>
</evidence>
<evidence type="ECO:0000256" key="2">
    <source>
        <dbReference type="ARBA" id="ARBA00022679"/>
    </source>
</evidence>
<name>A0A939JWW1_9HYPH</name>
<gene>
    <name evidence="5" type="ORF">J1C48_12710</name>
</gene>
<dbReference type="Gene3D" id="2.160.10.10">
    <property type="entry name" value="Hexapeptide repeat proteins"/>
    <property type="match status" value="1"/>
</dbReference>
<dbReference type="SUPFAM" id="SSF51161">
    <property type="entry name" value="Trimeric LpxA-like enzymes"/>
    <property type="match status" value="1"/>
</dbReference>
<reference evidence="5" key="1">
    <citation type="submission" date="2021-03" db="EMBL/GenBank/DDBJ databases">
        <title>Whole genome sequence of Jiella sp. CQZ9-1.</title>
        <authorList>
            <person name="Tuo L."/>
        </authorList>
    </citation>
    <scope>NUCLEOTIDE SEQUENCE</scope>
    <source>
        <strain evidence="5">CQZ9-1</strain>
    </source>
</reference>
<dbReference type="PROSITE" id="PS00101">
    <property type="entry name" value="HEXAPEP_TRANSFERASES"/>
    <property type="match status" value="1"/>
</dbReference>
<proteinExistence type="inferred from homology"/>
<organism evidence="5 6">
    <name type="scientific">Jiella flava</name>
    <dbReference type="NCBI Taxonomy" id="2816857"/>
    <lineage>
        <taxon>Bacteria</taxon>
        <taxon>Pseudomonadati</taxon>
        <taxon>Pseudomonadota</taxon>
        <taxon>Alphaproteobacteria</taxon>
        <taxon>Hyphomicrobiales</taxon>
        <taxon>Aurantimonadaceae</taxon>
        <taxon>Jiella</taxon>
    </lineage>
</organism>
<dbReference type="Pfam" id="PF00132">
    <property type="entry name" value="Hexapep"/>
    <property type="match status" value="1"/>
</dbReference>
<comment type="caution">
    <text evidence="5">The sequence shown here is derived from an EMBL/GenBank/DDBJ whole genome shotgun (WGS) entry which is preliminary data.</text>
</comment>
<dbReference type="Proteomes" id="UP000664122">
    <property type="component" value="Unassembled WGS sequence"/>
</dbReference>
<accession>A0A939JWW1</accession>
<dbReference type="InterPro" id="IPR017694">
    <property type="entry name" value="Phosphonate_tfrase_rpt"/>
</dbReference>
<dbReference type="PANTHER" id="PTHR43300:SF11">
    <property type="entry name" value="ACETYLTRANSFERASE RV3034C-RELATED"/>
    <property type="match status" value="1"/>
</dbReference>
<keyword evidence="3" id="KW-0677">Repeat</keyword>
<evidence type="ECO:0000313" key="6">
    <source>
        <dbReference type="Proteomes" id="UP000664122"/>
    </source>
</evidence>
<comment type="similarity">
    <text evidence="1">Belongs to the transferase hexapeptide repeat family.</text>
</comment>
<dbReference type="CDD" id="cd03349">
    <property type="entry name" value="LbH_XAT"/>
    <property type="match status" value="1"/>
</dbReference>
<sequence>MPPETPRPENFEELRFRPSEPRIATTAELKRVKLGRHAEIGPRCVLREVTVGDFSYFERGGEAVYTSIGKFCSIAANVRINALAHPMERLTTHKISYRPNEYFRWLPVDQSVIDRRKDDAVTIGHDVWIGHAVVIMPGVFIGNGAVIGAGAVVTRDVAPFTVVAGVPAQPIKPRFAEPIATRIAALAWWDWPPETLYDAIPDMQALPIEAFLDKWEGRQPFLPSTTTK</sequence>
<dbReference type="InterPro" id="IPR050179">
    <property type="entry name" value="Trans_hexapeptide_repeat"/>
</dbReference>
<dbReference type="RefSeq" id="WP_207258217.1">
    <property type="nucleotide sequence ID" value="NZ_JAFMPP010000010.1"/>
</dbReference>
<dbReference type="AlphaFoldDB" id="A0A939JWW1"/>
<dbReference type="InterPro" id="IPR018357">
    <property type="entry name" value="Hexapep_transf_CS"/>
</dbReference>
<keyword evidence="4" id="KW-0012">Acyltransferase</keyword>
<keyword evidence="6" id="KW-1185">Reference proteome</keyword>
<dbReference type="PANTHER" id="PTHR43300">
    <property type="entry name" value="ACETYLTRANSFERASE"/>
    <property type="match status" value="1"/>
</dbReference>
<dbReference type="EMBL" id="JAFMPP010000010">
    <property type="protein sequence ID" value="MBO0663442.1"/>
    <property type="molecule type" value="Genomic_DNA"/>
</dbReference>
<evidence type="ECO:0000256" key="3">
    <source>
        <dbReference type="ARBA" id="ARBA00022737"/>
    </source>
</evidence>
<dbReference type="InterPro" id="IPR001451">
    <property type="entry name" value="Hexapep"/>
</dbReference>
<protein>
    <submittedName>
        <fullName evidence="5">Antibiotic acetyltransferase</fullName>
    </submittedName>
</protein>